<dbReference type="Proteomes" id="UP000663869">
    <property type="component" value="Unassembled WGS sequence"/>
</dbReference>
<dbReference type="EMBL" id="CAJNYU010003575">
    <property type="protein sequence ID" value="CAF3683359.1"/>
    <property type="molecule type" value="Genomic_DNA"/>
</dbReference>
<keyword evidence="2" id="KW-0812">Transmembrane</keyword>
<feature type="compositionally biased region" description="Basic and acidic residues" evidence="1">
    <location>
        <begin position="20"/>
        <end position="30"/>
    </location>
</feature>
<feature type="transmembrane region" description="Helical" evidence="2">
    <location>
        <begin position="85"/>
        <end position="107"/>
    </location>
</feature>
<accession>A0A818TX13</accession>
<feature type="region of interest" description="Disordered" evidence="1">
    <location>
        <begin position="1"/>
        <end position="31"/>
    </location>
</feature>
<evidence type="ECO:0000256" key="2">
    <source>
        <dbReference type="SAM" id="Phobius"/>
    </source>
</evidence>
<organism evidence="3 4">
    <name type="scientific">Rotaria socialis</name>
    <dbReference type="NCBI Taxonomy" id="392032"/>
    <lineage>
        <taxon>Eukaryota</taxon>
        <taxon>Metazoa</taxon>
        <taxon>Spiralia</taxon>
        <taxon>Gnathifera</taxon>
        <taxon>Rotifera</taxon>
        <taxon>Eurotatoria</taxon>
        <taxon>Bdelloidea</taxon>
        <taxon>Philodinida</taxon>
        <taxon>Philodinidae</taxon>
        <taxon>Rotaria</taxon>
    </lineage>
</organism>
<dbReference type="AlphaFoldDB" id="A0A818TX13"/>
<sequence>MSKHSVPAHKIQARQISMHTKHDSESHEHSYITPRFQRISSRFDTVSSDGMNAPKRNVEPSQITFEVASGPDLSKRSFSFSQRDVILITLGVLLALGASITAIALAIKYRT</sequence>
<comment type="caution">
    <text evidence="3">The sequence shown here is derived from an EMBL/GenBank/DDBJ whole genome shotgun (WGS) entry which is preliminary data.</text>
</comment>
<gene>
    <name evidence="3" type="ORF">FME351_LOCUS26530</name>
</gene>
<keyword evidence="2" id="KW-0472">Membrane</keyword>
<evidence type="ECO:0000313" key="4">
    <source>
        <dbReference type="Proteomes" id="UP000663869"/>
    </source>
</evidence>
<evidence type="ECO:0000256" key="1">
    <source>
        <dbReference type="SAM" id="MobiDB-lite"/>
    </source>
</evidence>
<evidence type="ECO:0000313" key="3">
    <source>
        <dbReference type="EMBL" id="CAF3683359.1"/>
    </source>
</evidence>
<protein>
    <submittedName>
        <fullName evidence="3">Uncharacterized protein</fullName>
    </submittedName>
</protein>
<reference evidence="3" key="1">
    <citation type="submission" date="2021-02" db="EMBL/GenBank/DDBJ databases">
        <authorList>
            <person name="Nowell W R."/>
        </authorList>
    </citation>
    <scope>NUCLEOTIDE SEQUENCE</scope>
</reference>
<keyword evidence="2" id="KW-1133">Transmembrane helix</keyword>
<name>A0A818TX13_9BILA</name>
<proteinExistence type="predicted"/>